<evidence type="ECO:0000313" key="3">
    <source>
        <dbReference type="Proteomes" id="UP000724268"/>
    </source>
</evidence>
<dbReference type="Proteomes" id="UP000724268">
    <property type="component" value="Unassembled WGS sequence"/>
</dbReference>
<keyword evidence="3" id="KW-1185">Reference proteome</keyword>
<name>A0ABS6ZX59_9DEIN</name>
<feature type="transmembrane region" description="Helical" evidence="1">
    <location>
        <begin position="100"/>
        <end position="123"/>
    </location>
</feature>
<keyword evidence="1" id="KW-0472">Membrane</keyword>
<proteinExistence type="predicted"/>
<keyword evidence="1" id="KW-1133">Transmembrane helix</keyword>
<gene>
    <name evidence="2" type="ORF">KZX47_05705</name>
</gene>
<sequence>MPHQETPEFLGGAANEHGFSLQIALGNKTLVFHISPKGLRVETLPRLPHTWWGEVIRIFSGPLGLLIPHPTGKALAALFNIALSLFFFQDKPMPFHKTILAFGISYALAVLFLRITGVVRWHALEHKSAHVLEDIWRGRLALSDLSEDNLVQALKKASPLHPWCGSLYMVIFIFAASVLFSLLPSGPAFLGSLVAICFLWGIEPLNRLLLPAQIPFVAEPREEQYRVGVRGVLGILEELQKQRALEAD</sequence>
<keyword evidence="1" id="KW-0812">Transmembrane</keyword>
<feature type="transmembrane region" description="Helical" evidence="1">
    <location>
        <begin position="167"/>
        <end position="200"/>
    </location>
</feature>
<organism evidence="2 3">
    <name type="scientific">Thermus brevis</name>
    <dbReference type="NCBI Taxonomy" id="2862456"/>
    <lineage>
        <taxon>Bacteria</taxon>
        <taxon>Thermotogati</taxon>
        <taxon>Deinococcota</taxon>
        <taxon>Deinococci</taxon>
        <taxon>Thermales</taxon>
        <taxon>Thermaceae</taxon>
        <taxon>Thermus</taxon>
    </lineage>
</organism>
<evidence type="ECO:0000313" key="2">
    <source>
        <dbReference type="EMBL" id="MBW6394648.1"/>
    </source>
</evidence>
<dbReference type="RefSeq" id="WP_219759318.1">
    <property type="nucleotide sequence ID" value="NZ_JAHXRS010000008.1"/>
</dbReference>
<feature type="transmembrane region" description="Helical" evidence="1">
    <location>
        <begin position="71"/>
        <end position="88"/>
    </location>
</feature>
<evidence type="ECO:0000256" key="1">
    <source>
        <dbReference type="SAM" id="Phobius"/>
    </source>
</evidence>
<dbReference type="EMBL" id="JAHXRS010000008">
    <property type="protein sequence ID" value="MBW6394648.1"/>
    <property type="molecule type" value="Genomic_DNA"/>
</dbReference>
<accession>A0ABS6ZX59</accession>
<protein>
    <recommendedName>
        <fullName evidence="4">Metal-dependent enzyme</fullName>
    </recommendedName>
</protein>
<evidence type="ECO:0008006" key="4">
    <source>
        <dbReference type="Google" id="ProtNLM"/>
    </source>
</evidence>
<comment type="caution">
    <text evidence="2">The sequence shown here is derived from an EMBL/GenBank/DDBJ whole genome shotgun (WGS) entry which is preliminary data.</text>
</comment>
<reference evidence="2 3" key="1">
    <citation type="submission" date="2021-07" db="EMBL/GenBank/DDBJ databases">
        <title>Thermus aquaticus gen. n. and sp. n., a nonsporulating extreme thermophile.</title>
        <authorList>
            <person name="Hu C.-J."/>
            <person name="Li W.-J."/>
            <person name="Xian W.-D."/>
        </authorList>
    </citation>
    <scope>NUCLEOTIDE SEQUENCE [LARGE SCALE GENOMIC DNA]</scope>
    <source>
        <strain evidence="2 3">SYSU G05001</strain>
    </source>
</reference>